<comment type="caution">
    <text evidence="1">The sequence shown here is derived from an EMBL/GenBank/DDBJ whole genome shotgun (WGS) entry which is preliminary data.</text>
</comment>
<evidence type="ECO:0000313" key="2">
    <source>
        <dbReference type="Proteomes" id="UP000034544"/>
    </source>
</evidence>
<evidence type="ECO:0000313" key="1">
    <source>
        <dbReference type="EMBL" id="KKS06558.1"/>
    </source>
</evidence>
<dbReference type="AlphaFoldDB" id="A0A0G0Z134"/>
<gene>
    <name evidence="1" type="ORF">UU59_C0028G0006</name>
</gene>
<proteinExistence type="predicted"/>
<dbReference type="EMBL" id="LCBF01000028">
    <property type="protein sequence ID" value="KKS06558.1"/>
    <property type="molecule type" value="Genomic_DNA"/>
</dbReference>
<dbReference type="Proteomes" id="UP000034544">
    <property type="component" value="Unassembled WGS sequence"/>
</dbReference>
<organism evidence="1 2">
    <name type="scientific">candidate division WWE3 bacterium GW2011_GWE1_41_27</name>
    <dbReference type="NCBI Taxonomy" id="1619131"/>
    <lineage>
        <taxon>Bacteria</taxon>
        <taxon>Katanobacteria</taxon>
    </lineage>
</organism>
<name>A0A0G0Z134_UNCKA</name>
<protein>
    <submittedName>
        <fullName evidence="1">Uncharacterized protein</fullName>
    </submittedName>
</protein>
<reference evidence="1 2" key="1">
    <citation type="journal article" date="2015" name="Nature">
        <title>rRNA introns, odd ribosomes, and small enigmatic genomes across a large radiation of phyla.</title>
        <authorList>
            <person name="Brown C.T."/>
            <person name="Hug L.A."/>
            <person name="Thomas B.C."/>
            <person name="Sharon I."/>
            <person name="Castelle C.J."/>
            <person name="Singh A."/>
            <person name="Wilkins M.J."/>
            <person name="Williams K.H."/>
            <person name="Banfield J.F."/>
        </authorList>
    </citation>
    <scope>NUCLEOTIDE SEQUENCE [LARGE SCALE GENOMIC DNA]</scope>
</reference>
<sequence length="88" mass="10190">MQDEERVITGLVRARKLAVQFAAAKYNVLERYIYVIQNQEVRGAKFSEISHSVLLDVIMHNGNVERHLIAVDDLKDPKTHEDRVVIIY</sequence>
<accession>A0A0G0Z134</accession>